<proteinExistence type="predicted"/>
<accession>A0AAD7Z4V9</accession>
<sequence>FQMILSFIFNRNSHYELILTVELSDVDYPSIFCNLAFVSIVCFSDHAWCFKSNGQQFTVGNYKPKNTFSVAVYQCLGTCGISNFERFNELIPILYMNFSSGLPDFHTFFLMISFNSSFQVS</sequence>
<dbReference type="Proteomes" id="UP001233999">
    <property type="component" value="Unassembled WGS sequence"/>
</dbReference>
<reference evidence="1" key="1">
    <citation type="journal article" date="2023" name="IScience">
        <title>Live-bearing cockroach genome reveals convergent evolutionary mechanisms linked to viviparity in insects and beyond.</title>
        <authorList>
            <person name="Fouks B."/>
            <person name="Harrison M.C."/>
            <person name="Mikhailova A.A."/>
            <person name="Marchal E."/>
            <person name="English S."/>
            <person name="Carruthers M."/>
            <person name="Jennings E.C."/>
            <person name="Chiamaka E.L."/>
            <person name="Frigard R.A."/>
            <person name="Pippel M."/>
            <person name="Attardo G.M."/>
            <person name="Benoit J.B."/>
            <person name="Bornberg-Bauer E."/>
            <person name="Tobe S.S."/>
        </authorList>
    </citation>
    <scope>NUCLEOTIDE SEQUENCE</scope>
    <source>
        <strain evidence="1">Stay&amp;Tobe</strain>
    </source>
</reference>
<dbReference type="EMBL" id="JASPKZ010010675">
    <property type="protein sequence ID" value="KAJ9573832.1"/>
    <property type="molecule type" value="Genomic_DNA"/>
</dbReference>
<organism evidence="1 2">
    <name type="scientific">Diploptera punctata</name>
    <name type="common">Pacific beetle cockroach</name>
    <dbReference type="NCBI Taxonomy" id="6984"/>
    <lineage>
        <taxon>Eukaryota</taxon>
        <taxon>Metazoa</taxon>
        <taxon>Ecdysozoa</taxon>
        <taxon>Arthropoda</taxon>
        <taxon>Hexapoda</taxon>
        <taxon>Insecta</taxon>
        <taxon>Pterygota</taxon>
        <taxon>Neoptera</taxon>
        <taxon>Polyneoptera</taxon>
        <taxon>Dictyoptera</taxon>
        <taxon>Blattodea</taxon>
        <taxon>Blaberoidea</taxon>
        <taxon>Blaberidae</taxon>
        <taxon>Diplopterinae</taxon>
        <taxon>Diploptera</taxon>
    </lineage>
</organism>
<evidence type="ECO:0000313" key="2">
    <source>
        <dbReference type="Proteomes" id="UP001233999"/>
    </source>
</evidence>
<reference evidence="1" key="2">
    <citation type="submission" date="2023-05" db="EMBL/GenBank/DDBJ databases">
        <authorList>
            <person name="Fouks B."/>
        </authorList>
    </citation>
    <scope>NUCLEOTIDE SEQUENCE</scope>
    <source>
        <strain evidence="1">Stay&amp;Tobe</strain>
        <tissue evidence="1">Testes</tissue>
    </source>
</reference>
<name>A0AAD7Z4V9_DIPPU</name>
<dbReference type="AlphaFoldDB" id="A0AAD7Z4V9"/>
<comment type="caution">
    <text evidence="1">The sequence shown here is derived from an EMBL/GenBank/DDBJ whole genome shotgun (WGS) entry which is preliminary data.</text>
</comment>
<feature type="non-terminal residue" evidence="1">
    <location>
        <position position="1"/>
    </location>
</feature>
<keyword evidence="2" id="KW-1185">Reference proteome</keyword>
<evidence type="ECO:0000313" key="1">
    <source>
        <dbReference type="EMBL" id="KAJ9573832.1"/>
    </source>
</evidence>
<gene>
    <name evidence="1" type="ORF">L9F63_008784</name>
</gene>
<feature type="non-terminal residue" evidence="1">
    <location>
        <position position="121"/>
    </location>
</feature>
<protein>
    <submittedName>
        <fullName evidence="1">Uncharacterized protein</fullName>
    </submittedName>
</protein>